<accession>A0A6G9AIY8</accession>
<protein>
    <submittedName>
        <fullName evidence="1">DUF4177 domain-containing protein</fullName>
    </submittedName>
</protein>
<evidence type="ECO:0000313" key="2">
    <source>
        <dbReference type="Proteomes" id="UP000501802"/>
    </source>
</evidence>
<dbReference type="Pfam" id="PF13783">
    <property type="entry name" value="DUF4177"/>
    <property type="match status" value="1"/>
</dbReference>
<dbReference type="InterPro" id="IPR025234">
    <property type="entry name" value="YjzH-like"/>
</dbReference>
<keyword evidence="2" id="KW-1185">Reference proteome</keyword>
<gene>
    <name evidence="1" type="ORF">G8759_07230</name>
</gene>
<proteinExistence type="predicted"/>
<dbReference type="AlphaFoldDB" id="A0A6G9AIY8"/>
<sequence>MKKFEYLTLDVAARGFWSRSVDAQELTNKLNELGAEGWEVVSSVDLNIGQGQSRNVMVILKREIN</sequence>
<reference evidence="1 2" key="1">
    <citation type="submission" date="2020-03" db="EMBL/GenBank/DDBJ databases">
        <authorList>
            <person name="Kim M.K."/>
        </authorList>
    </citation>
    <scope>NUCLEOTIDE SEQUENCE [LARGE SCALE GENOMIC DNA]</scope>
    <source>
        <strain evidence="1 2">BT328</strain>
    </source>
</reference>
<organism evidence="1 2">
    <name type="scientific">Spirosoma aureum</name>
    <dbReference type="NCBI Taxonomy" id="2692134"/>
    <lineage>
        <taxon>Bacteria</taxon>
        <taxon>Pseudomonadati</taxon>
        <taxon>Bacteroidota</taxon>
        <taxon>Cytophagia</taxon>
        <taxon>Cytophagales</taxon>
        <taxon>Cytophagaceae</taxon>
        <taxon>Spirosoma</taxon>
    </lineage>
</organism>
<dbReference type="KEGG" id="spib:G8759_07230"/>
<evidence type="ECO:0000313" key="1">
    <source>
        <dbReference type="EMBL" id="QIP12432.1"/>
    </source>
</evidence>
<name>A0A6G9AIY8_9BACT</name>
<dbReference type="RefSeq" id="WP_167206560.1">
    <property type="nucleotide sequence ID" value="NZ_CP050063.1"/>
</dbReference>
<dbReference type="Proteomes" id="UP000501802">
    <property type="component" value="Chromosome"/>
</dbReference>
<dbReference type="EMBL" id="CP050063">
    <property type="protein sequence ID" value="QIP12432.1"/>
    <property type="molecule type" value="Genomic_DNA"/>
</dbReference>